<comment type="caution">
    <text evidence="3">The sequence shown here is derived from an EMBL/GenBank/DDBJ whole genome shotgun (WGS) entry which is preliminary data.</text>
</comment>
<organism evidence="3 4">
    <name type="scientific">Streptomyces thermodiastaticus</name>
    <dbReference type="NCBI Taxonomy" id="44061"/>
    <lineage>
        <taxon>Bacteria</taxon>
        <taxon>Bacillati</taxon>
        <taxon>Actinomycetota</taxon>
        <taxon>Actinomycetes</taxon>
        <taxon>Kitasatosporales</taxon>
        <taxon>Streptomycetaceae</taxon>
        <taxon>Streptomyces</taxon>
    </lineage>
</organism>
<evidence type="ECO:0008006" key="5">
    <source>
        <dbReference type="Google" id="ProtNLM"/>
    </source>
</evidence>
<feature type="signal peptide" evidence="2">
    <location>
        <begin position="1"/>
        <end position="24"/>
    </location>
</feature>
<dbReference type="PROSITE" id="PS51257">
    <property type="entry name" value="PROKAR_LIPOPROTEIN"/>
    <property type="match status" value="1"/>
</dbReference>
<name>A0ABU0KCH8_9ACTN</name>
<keyword evidence="4" id="KW-1185">Reference proteome</keyword>
<dbReference type="Proteomes" id="UP001236795">
    <property type="component" value="Unassembled WGS sequence"/>
</dbReference>
<feature type="region of interest" description="Disordered" evidence="1">
    <location>
        <begin position="24"/>
        <end position="48"/>
    </location>
</feature>
<accession>A0ABU0KCH8</accession>
<feature type="chain" id="PRO_5045488202" description="Lipoprotein" evidence="2">
    <location>
        <begin position="25"/>
        <end position="167"/>
    </location>
</feature>
<proteinExistence type="predicted"/>
<dbReference type="RefSeq" id="WP_136238488.1">
    <property type="nucleotide sequence ID" value="NZ_JAUSWC010000002.1"/>
</dbReference>
<evidence type="ECO:0000256" key="2">
    <source>
        <dbReference type="SAM" id="SignalP"/>
    </source>
</evidence>
<feature type="compositionally biased region" description="Low complexity" evidence="1">
    <location>
        <begin position="24"/>
        <end position="43"/>
    </location>
</feature>
<gene>
    <name evidence="3" type="ORF">QO019_000618</name>
</gene>
<evidence type="ECO:0000313" key="4">
    <source>
        <dbReference type="Proteomes" id="UP001236795"/>
    </source>
</evidence>
<dbReference type="EMBL" id="JAUSWC010000002">
    <property type="protein sequence ID" value="MDQ0485787.1"/>
    <property type="molecule type" value="Genomic_DNA"/>
</dbReference>
<keyword evidence="2" id="KW-0732">Signal</keyword>
<reference evidence="3 4" key="1">
    <citation type="submission" date="2023-07" db="EMBL/GenBank/DDBJ databases">
        <title>Genomic Encyclopedia of Type Strains, Phase IV (KMG-IV): sequencing the most valuable type-strain genomes for metagenomic binning, comparative biology and taxonomic classification.</title>
        <authorList>
            <person name="Goeker M."/>
        </authorList>
    </citation>
    <scope>NUCLEOTIDE SEQUENCE [LARGE SCALE GENOMIC DNA]</scope>
    <source>
        <strain evidence="3 4">DSM 40573</strain>
    </source>
</reference>
<protein>
    <recommendedName>
        <fullName evidence="5">Lipoprotein</fullName>
    </recommendedName>
</protein>
<evidence type="ECO:0000256" key="1">
    <source>
        <dbReference type="SAM" id="MobiDB-lite"/>
    </source>
</evidence>
<evidence type="ECO:0000313" key="3">
    <source>
        <dbReference type="EMBL" id="MDQ0485787.1"/>
    </source>
</evidence>
<sequence>MNHARGAAVLLLLSAAVGCTSEEAATPERAASSPPAAVSRTSPDPLPTATVAVPDLDDPAGTYGPARGSAVFGYAAGGRDLPVSVSFECQGTGTLQVRIPVLRAAFPVECDRGEPVAKGGDFAVSTSHLAGTVQVTAPSGVTWAGAVARAEPEKEPSVWQRGPGEGS</sequence>